<comment type="cofactor">
    <cofactor evidence="1">
        <name>pantetheine 4'-phosphate</name>
        <dbReference type="ChEBI" id="CHEBI:47942"/>
    </cofactor>
</comment>
<dbReference type="SMART" id="SM00822">
    <property type="entry name" value="PKS_KR"/>
    <property type="match status" value="2"/>
</dbReference>
<dbReference type="PROSITE" id="PS52019">
    <property type="entry name" value="PKS_MFAS_DH"/>
    <property type="match status" value="2"/>
</dbReference>
<dbReference type="InterPro" id="IPR032821">
    <property type="entry name" value="PKS_assoc"/>
</dbReference>
<dbReference type="Gene3D" id="3.40.366.10">
    <property type="entry name" value="Malonyl-Coenzyme A Acyl Carrier Protein, domain 2"/>
    <property type="match status" value="2"/>
</dbReference>
<dbReference type="InterPro" id="IPR001227">
    <property type="entry name" value="Ac_transferase_dom_sf"/>
</dbReference>
<feature type="domain" description="PKS/mFAS DH" evidence="13">
    <location>
        <begin position="2781"/>
        <end position="3088"/>
    </location>
</feature>
<proteinExistence type="predicted"/>
<dbReference type="InterPro" id="IPR014031">
    <property type="entry name" value="Ketoacyl_synth_C"/>
</dbReference>
<dbReference type="InterPro" id="IPR049552">
    <property type="entry name" value="PKS_DH_N"/>
</dbReference>
<dbReference type="SUPFAM" id="SSF55048">
    <property type="entry name" value="Probable ACP-binding domain of malonyl-CoA ACP transacylase"/>
    <property type="match status" value="2"/>
</dbReference>
<feature type="domain" description="Carrier" evidence="11">
    <location>
        <begin position="1759"/>
        <end position="1834"/>
    </location>
</feature>
<dbReference type="EMBL" id="CP065050">
    <property type="protein sequence ID" value="QPI60282.1"/>
    <property type="molecule type" value="Genomic_DNA"/>
</dbReference>
<dbReference type="Pfam" id="PF14765">
    <property type="entry name" value="PS-DH"/>
    <property type="match status" value="2"/>
</dbReference>
<dbReference type="InterPro" id="IPR050091">
    <property type="entry name" value="PKS_NRPS_Biosynth_Enz"/>
</dbReference>
<dbReference type="SUPFAM" id="SSF53901">
    <property type="entry name" value="Thiolase-like"/>
    <property type="match status" value="2"/>
</dbReference>
<feature type="domain" description="Ketosynthase family 3 (KS3)" evidence="12">
    <location>
        <begin position="35"/>
        <end position="459"/>
    </location>
</feature>
<dbReference type="Pfam" id="PF08240">
    <property type="entry name" value="ADH_N"/>
    <property type="match status" value="1"/>
</dbReference>
<dbReference type="InterPro" id="IPR036291">
    <property type="entry name" value="NAD(P)-bd_dom_sf"/>
</dbReference>
<feature type="active site" description="Proton donor; for dehydratase activity" evidence="9">
    <location>
        <position position="2982"/>
    </location>
</feature>
<evidence type="ECO:0000256" key="2">
    <source>
        <dbReference type="ARBA" id="ARBA00004792"/>
    </source>
</evidence>
<keyword evidence="3" id="KW-0596">Phosphopantetheine</keyword>
<dbReference type="InterPro" id="IPR013968">
    <property type="entry name" value="PKS_KR"/>
</dbReference>
<dbReference type="Gene3D" id="3.30.70.3290">
    <property type="match status" value="2"/>
</dbReference>
<dbReference type="InterPro" id="IPR042104">
    <property type="entry name" value="PKS_dehydratase_sf"/>
</dbReference>
<dbReference type="PROSITE" id="PS52004">
    <property type="entry name" value="KS3_2"/>
    <property type="match status" value="2"/>
</dbReference>
<dbReference type="InterPro" id="IPR036299">
    <property type="entry name" value="Polyketide_synth_docking_sf"/>
</dbReference>
<dbReference type="InterPro" id="IPR011032">
    <property type="entry name" value="GroES-like_sf"/>
</dbReference>
<dbReference type="Pfam" id="PF22953">
    <property type="entry name" value="SpnB_Rossmann"/>
    <property type="match status" value="2"/>
</dbReference>
<reference evidence="14 15" key="1">
    <citation type="submission" date="2020-11" db="EMBL/GenBank/DDBJ databases">
        <title>Complete genome sequence unveiled secondary metabolic potentials in Streptomyces solisilvae HNM0141.</title>
        <authorList>
            <person name="Huang X."/>
        </authorList>
    </citation>
    <scope>NUCLEOTIDE SEQUENCE [LARGE SCALE GENOMIC DNA]</scope>
    <source>
        <strain evidence="14 15">HNM0141</strain>
    </source>
</reference>
<keyword evidence="7" id="KW-0511">Multifunctional enzyme</keyword>
<dbReference type="Pfam" id="PF02801">
    <property type="entry name" value="Ketoacyl-synt_C"/>
    <property type="match status" value="2"/>
</dbReference>
<keyword evidence="6" id="KW-0045">Antibiotic biosynthesis</keyword>
<dbReference type="PANTHER" id="PTHR43775:SF51">
    <property type="entry name" value="INACTIVE PHENOLPHTHIOCEROL SYNTHESIS POLYKETIDE SYNTHASE TYPE I PKS1-RELATED"/>
    <property type="match status" value="1"/>
</dbReference>
<dbReference type="Pfam" id="PF08659">
    <property type="entry name" value="KR"/>
    <property type="match status" value="2"/>
</dbReference>
<evidence type="ECO:0000256" key="1">
    <source>
        <dbReference type="ARBA" id="ARBA00001957"/>
    </source>
</evidence>
<dbReference type="InterPro" id="IPR014043">
    <property type="entry name" value="Acyl_transferase_dom"/>
</dbReference>
<evidence type="ECO:0000259" key="11">
    <source>
        <dbReference type="PROSITE" id="PS50075"/>
    </source>
</evidence>
<feature type="compositionally biased region" description="Low complexity" evidence="10">
    <location>
        <begin position="475"/>
        <end position="489"/>
    </location>
</feature>
<gene>
    <name evidence="14" type="ORF">I1A49_40100</name>
</gene>
<feature type="domain" description="Ketosynthase family 3 (KS3)" evidence="12">
    <location>
        <begin position="1854"/>
        <end position="2281"/>
    </location>
</feature>
<dbReference type="SUPFAM" id="SSF47336">
    <property type="entry name" value="ACP-like"/>
    <property type="match status" value="2"/>
</dbReference>
<evidence type="ECO:0000256" key="8">
    <source>
        <dbReference type="ARBA" id="ARBA00023315"/>
    </source>
</evidence>
<dbReference type="InterPro" id="IPR016035">
    <property type="entry name" value="Acyl_Trfase/lysoPLipase"/>
</dbReference>
<evidence type="ECO:0000256" key="7">
    <source>
        <dbReference type="ARBA" id="ARBA00023268"/>
    </source>
</evidence>
<evidence type="ECO:0000256" key="6">
    <source>
        <dbReference type="ARBA" id="ARBA00023194"/>
    </source>
</evidence>
<dbReference type="SMART" id="SM00827">
    <property type="entry name" value="PKS_AT"/>
    <property type="match status" value="2"/>
</dbReference>
<dbReference type="InterPro" id="IPR020806">
    <property type="entry name" value="PKS_PP-bd"/>
</dbReference>
<dbReference type="Gene3D" id="3.40.50.11460">
    <property type="match status" value="1"/>
</dbReference>
<dbReference type="CDD" id="cd00833">
    <property type="entry name" value="PKS"/>
    <property type="match status" value="2"/>
</dbReference>
<protein>
    <submittedName>
        <fullName evidence="14">SDR family NAD(P)-dependent oxidoreductase</fullName>
    </submittedName>
</protein>
<feature type="active site" description="Proton donor; for dehydratase activity" evidence="9">
    <location>
        <position position="1176"/>
    </location>
</feature>
<feature type="region of interest" description="Disordered" evidence="10">
    <location>
        <begin position="2284"/>
        <end position="2315"/>
    </location>
</feature>
<dbReference type="InterPro" id="IPR020841">
    <property type="entry name" value="PKS_Beta-ketoAc_synthase_dom"/>
</dbReference>
<evidence type="ECO:0000256" key="3">
    <source>
        <dbReference type="ARBA" id="ARBA00022450"/>
    </source>
</evidence>
<evidence type="ECO:0000256" key="5">
    <source>
        <dbReference type="ARBA" id="ARBA00022679"/>
    </source>
</evidence>
<evidence type="ECO:0000256" key="4">
    <source>
        <dbReference type="ARBA" id="ARBA00022553"/>
    </source>
</evidence>
<dbReference type="SMART" id="SM00823">
    <property type="entry name" value="PKS_PP"/>
    <property type="match status" value="2"/>
</dbReference>
<evidence type="ECO:0000259" key="13">
    <source>
        <dbReference type="PROSITE" id="PS52019"/>
    </source>
</evidence>
<dbReference type="SMART" id="SM00825">
    <property type="entry name" value="PKS_KS"/>
    <property type="match status" value="2"/>
</dbReference>
<feature type="region of interest" description="N-terminal hotdog fold" evidence="9">
    <location>
        <begin position="2781"/>
        <end position="2910"/>
    </location>
</feature>
<dbReference type="SUPFAM" id="SSF51735">
    <property type="entry name" value="NAD(P)-binding Rossmann-fold domains"/>
    <property type="match status" value="5"/>
</dbReference>
<dbReference type="PROSITE" id="PS00012">
    <property type="entry name" value="PHOSPHOPANTETHEINE"/>
    <property type="match status" value="2"/>
</dbReference>
<dbReference type="Pfam" id="PF00550">
    <property type="entry name" value="PP-binding"/>
    <property type="match status" value="2"/>
</dbReference>
<dbReference type="InterPro" id="IPR020807">
    <property type="entry name" value="PKS_DH"/>
</dbReference>
<dbReference type="Gene3D" id="3.40.47.10">
    <property type="match status" value="2"/>
</dbReference>
<evidence type="ECO:0000256" key="10">
    <source>
        <dbReference type="SAM" id="MobiDB-lite"/>
    </source>
</evidence>
<dbReference type="InterPro" id="IPR049900">
    <property type="entry name" value="PKS_mFAS_DH"/>
</dbReference>
<feature type="domain" description="Carrier" evidence="11">
    <location>
        <begin position="3933"/>
        <end position="4008"/>
    </location>
</feature>
<dbReference type="InterPro" id="IPR049551">
    <property type="entry name" value="PKS_DH_C"/>
</dbReference>
<keyword evidence="8" id="KW-0012">Acyltransferase</keyword>
<accession>A0ABX6WFR0</accession>
<dbReference type="InterPro" id="IPR013154">
    <property type="entry name" value="ADH-like_N"/>
</dbReference>
<comment type="pathway">
    <text evidence="2">Antibiotic biosynthesis.</text>
</comment>
<dbReference type="InterPro" id="IPR055123">
    <property type="entry name" value="SpnB-like_Rossmann"/>
</dbReference>
<dbReference type="PANTHER" id="PTHR43775">
    <property type="entry name" value="FATTY ACID SYNTHASE"/>
    <property type="match status" value="1"/>
</dbReference>
<dbReference type="InterPro" id="IPR020843">
    <property type="entry name" value="ER"/>
</dbReference>
<dbReference type="SUPFAM" id="SSF101173">
    <property type="entry name" value="Docking domain B of the erythromycin polyketide synthase (DEBS)"/>
    <property type="match status" value="1"/>
</dbReference>
<dbReference type="Pfam" id="PF16197">
    <property type="entry name" value="KAsynt_C_assoc"/>
    <property type="match status" value="1"/>
</dbReference>
<dbReference type="Pfam" id="PF21089">
    <property type="entry name" value="PKS_DH_N"/>
    <property type="match status" value="2"/>
</dbReference>
<dbReference type="PROSITE" id="PS50075">
    <property type="entry name" value="CARRIER"/>
    <property type="match status" value="2"/>
</dbReference>
<dbReference type="SUPFAM" id="SSF50129">
    <property type="entry name" value="GroES-like"/>
    <property type="match status" value="1"/>
</dbReference>
<dbReference type="Pfam" id="PF22621">
    <property type="entry name" value="CurL-like_PKS_C"/>
    <property type="match status" value="1"/>
</dbReference>
<sequence>MTHANEEKLVDYLRRVAGDLHETRQRLRELEDRSQEPVAVVGMACRYPGQADSPEELWRLLASGDHAMGEFPADRGWDLDGLFHPDPDHPGTSHAREGGFLYDADQFDPEFFGISPREALAIDPQQRLLLEVSWELLERAGIDPAALKGSSTGVYAGTALPGFGTPHIEKSAEGYLVTGNAPSVLSGRVAYTLGLEGPAVTVDTACSSSLVSMHLACQALRQGECTLALAGGVTVMAIPNVFTEFSRQRGLAPDGRCKAFSADADGTAFSEGVGLVLLERLSDARRHGRRVLAVIRGSAINQDGASNGLTAPNGPSQQRVILQALANARLSPAEVDVVEAHGTGTRLGDPIEAHALLATYGRDRPDDRPLWLGSVKSNIGHTQGAAGVAGVIKMIMAMRYETLPATLNVDEPTPHVAWDTGAVRLLTEAIDWPRGERPRRAAVSSFGISGTNAHLLLEQPPADESSADEPPAGVSPPDESSADESSAPDRIPGAIAVDTEPLGQRVVPWVVSARTGQALRDQAGALATYLTDHPDLPVADVGWSLARTRSAFEHRAVAIGEDRDELLAAVRALAEGRGHPGLTLATAPTRSGGTAFMFTGQGSQRPGMGRELYRAFDVFATALDDSCAQLDPLLGHPLRDILFAAEDTDKARALHGTGVTQAALFALETALFRLVESFGLTPSFLTGHSVGELVAAHVAGVLSLPDACALVAARGRLMQALPSGGAMAAVEATEEQVLPLLAGRADRAALAAVNGPTSVVVSGAAETVDEIARTLKERGHRTKRLRVSHAFHSPLLAPMLDDFREVARRLTYHAPRIPVISNVTGRPSDPEQLRDPEYWVRHISEPVRFHDGLRTLHGEGVTRYLELGPDAVLTTMAQDALAAETTAPDTSDGEPVFATVLRPGRDEPRTLLTALALMHIDGGAVDFAAALPEDAVHVDLPTYRFQRQRYWRPVPNTTADVRAVGLGATGHPLLQAAVETPDGGLLLTGRLSPHTHAWLADHTIADSVPLPGTALLELALLAAARTGSELIDDLTLETPLILPASGAVRIQLAVTPPDETGRRTVTIASRPADEGGGALDAPAAWRHHATGVLSDAITPPPDDGPRTTAWPPAGAVPVDVADLYERLAAQGYAYGPAFRGLHTAWRLGEEMFAEVRLAPEQRAEADGYGLHPALLDSALHPVEELMGGGHAPDGAEATVRLPFTFGGVRLFATGATRLRVRITPTAADTLTLRLTDDHGAPVATIDALGLREVRADRWRSARAATVDAPLYRLDWQPYPISADSPSSNESWALIGPRDQAPAVPDLPAHPDLDALRAALDGGQPAPDIVVLECPGAPDTSAPDTSAHPDETPARVRAVVHHILGALRTWLTDERFSGTRLVIATRGAVATGPGDGPADLATAPVWGLVRAAQAEHPERILLLDLDDDPASRDALRTALPAAVAGAESEVAVRAGTALVPRLVKVRPERDTPPRALDPDGTALITGGTGALGRLVARHLVAAHGARHLLLVSRSGGITEDIDAFADELTALGAADVRIAACDAADPEALAALLATLPEAHPLTAVIHAAGVLDDGVVTAMTPEQLDTVLAPKLDAAWHLHRLTRDMDPAAFVMFSSAASIMGSGGQANYAAANMFLNALAEHRRAEGRTAHALAWGLLASAGGMTGHLDDADLARMARSGVAPVSNEQALTLLDTALTTDHPTLVPARFDLAALRTRASAGPLPPVLRRLVHTPTRAARNTVTSSLAGRLADLPPEEQDRLIGELVRDQVATVLAHPAPEAIELGRAFQDLGFDSLTALDLRNRLNAATGTRIPATVIFDYPTPDALVRFLRERLVGAPAGTPLPPTATPVATDDDPIAIVGMACHYPGGVGSPDELWRMVADGVDAIGEFPADRGWDLGGLFDPDPDHIGTSYAREGGFLHEAPRFDAEFFGISPREALATDPQQRLLLETAWQAFERAGIDPVSLRGSRGAVFTGVMYDDYGSRFLGRTPEGVEGRLMTGSTPSIASGRVAFTFGLEGPAVTVDTACSSSLVAMHLAAQALRQGECTLALAGGVTVMATPNTFVEFSRQRGLAPDGRCKPFAAAADGTGWGEGIGLLVLERLSDARRNGRDVLAVIRGSAINQDGASNGLTAPNGPSQQRVIRQALATARLSPADVDAVEAHGTGTTLGDPIEAQALLATYGEDRPEGSPLWLGSIKSNIGHTQAAAGVAGVIKMVMAMRHGLLPVSLHIDEPSPHVEWNDGGVRLLTEAVEWPRAERPRRAGVSSFGISGTNAHVILEQAPDQAHSTEPDPDPDPDPDPGPGPGPEPGPDGLRVVPWVLSARGAEALRDQARALAARLTTGPTASAAEVGWSLIRSRTLFDHRAVVVGESRAELMAAVEALAADETHPGVVHTGAAAATGGAGPVLVFPGQGSQWIGMGAGLLDVSPVFAARVAECERALAPYVDWSLTEVLRGVAGAGDLSRVDVVQPVLWAVMVSLAAVWAGHGVRPAAVVGHSQGEIAAACVAGALTLEDGARVVALRSRALRQLAGGGAMASLGVGQERATDLLSGLGDRAAAVVVAAVNGPASTVVSGPPEQVAAAVTACRDTGERARTIEVDYASHSPQVDEIADELTDLLRGVEPVEPSGSGVGFYSTVTGGRADASILDTGYWVRNLRERVRFAEAIQALLADGHRVFIEASTHPVLTVGMQESFEEAGVPAVTVPTLRRDHGDLAQLVRSLAQAFTAGAEVDWTTLFPTDPAPRTVPLPTYAFQRERYWLEGTAGRGGDPVDLGLVSAEHPLLGAAVELADGSTHLLTGRLTAGGGDGWLGEHVVAGARLVPGAAQVEWALRAADEAGCGTVEELALQLPLVLPDTGGLRVQVVVGEAAEDGRRDVRVYSRPDRDAETTADPVWVCHAVGVLGPHGEPAPQPSGVWPPVGAEPVDTDGFYERAAAAGYGYGPAFQGVRRLWRDGADVLAEVALPEPAGGQAGFGIHPALLDAALHPASLLDRPMEEHGEDSAEEHGEKHGEAQREEHDDGRVWLPFAWYGVSLWAAGATTVRVRLTPHEQAAEGERALRLTVADAVGDPVLTVDSLVLRPARTDQLRTAGQGAVDGLFTLDWTPLPEMAPGADTGLPEPVAGDGGWVALGAEGVEWAPPDVVRHPHLESLVAAIDAGTPVPSVALTAVPASKTAMDIEAAETDALAAVRRTLDLLRGWLAEPRLAESRLVVVTHGAVAPGGRVAEDHGSGAVDTAGAAVWGLLRSAQAENPERFLLLDRDPRGAPDPDEIGAAVLDGVLKAVALDEPQVAVGSGRVWAPRLTRAGGPGSGGLVGPVGEPAWRLAVRGASTVDNVTPVPCPEVLEPLGPGEVRIAVHAAGMNFRDALIAVGMYPGGGVFRGSEGAGVVVDIGPEVAGLAVGDRVMGLFEGAFGPWAVADARMVVPIPDGWSFRQAAAVPVVFLTAWYGLVDLAGLRDGESVLIHAATGGVGMAAVQIARHLGAEVYATASPGKHTVLEEMGIDQAHRASSRDLDFEEVFREATGGRGVDVVLNSLAGPFVDASLRLLADGGRLSEMGKTDIRDPERLAAAHPGIRYRAFDLVPDAGPDRIGEMLCELGELFGAGVLRPAPVRPWPLDRARAALRRLSQAKHTGKLVLDVPAAVDPDGTVLITGGTGTLGAYIAEHLVRTWGMGHLLLVSRRGPDAPGARDLAARLEELGARVRVAATDVTDASAVADLVAGIDPEHPLTGVIHATGVLDDAVVTAQTPERLARVWTAKATAAAHLHTATAHLRLGMFVLFSSAAGTLGSPGQANYAAANAFCDALAAHRRAAGLPGVSIAWGLWADASGMTGHLAEADLARMSRTGIAALSTRHGLALLDAAVQHGGDHLVAAHVDPRTLAGLPADSLPATLRALAATGGAGTGRRTAAAAGEGRQVDWGARLAGLSTAEQHRLVLNLVRGHAATVLGHADVDAVQAEASFKELGFDSLTAVELRNRLAAATGLRLPAGLVFDYPEATALADHLLERLAPGDGPAPGRDAVDPVLGELARLDTTLATLATDDEGRERIAKRLGALLAKWNTGGSGDPADATGFDALEAASDDEMFELIDRELP</sequence>
<dbReference type="Pfam" id="PF00698">
    <property type="entry name" value="Acyl_transf_1"/>
    <property type="match status" value="2"/>
</dbReference>
<organism evidence="14 15">
    <name type="scientific">Streptomyces malaysiensis</name>
    <dbReference type="NCBI Taxonomy" id="92644"/>
    <lineage>
        <taxon>Bacteria</taxon>
        <taxon>Bacillati</taxon>
        <taxon>Actinomycetota</taxon>
        <taxon>Actinomycetes</taxon>
        <taxon>Kitasatosporales</taxon>
        <taxon>Streptomycetaceae</taxon>
        <taxon>Streptomyces</taxon>
        <taxon>Streptomyces violaceusniger group</taxon>
    </lineage>
</organism>
<dbReference type="InterPro" id="IPR014030">
    <property type="entry name" value="Ketoacyl_synth_N"/>
</dbReference>
<dbReference type="InterPro" id="IPR018201">
    <property type="entry name" value="Ketoacyl_synth_AS"/>
</dbReference>
<evidence type="ECO:0000256" key="9">
    <source>
        <dbReference type="PROSITE-ProRule" id="PRU01363"/>
    </source>
</evidence>
<dbReference type="Pfam" id="PF08990">
    <property type="entry name" value="Docking"/>
    <property type="match status" value="1"/>
</dbReference>
<feature type="region of interest" description="C-terminal hotdog fold" evidence="9">
    <location>
        <begin position="1115"/>
        <end position="1259"/>
    </location>
</feature>
<dbReference type="CDD" id="cd08956">
    <property type="entry name" value="KR_3_FAS_SDR_x"/>
    <property type="match status" value="2"/>
</dbReference>
<dbReference type="InterPro" id="IPR016036">
    <property type="entry name" value="Malonyl_transacylase_ACP-bd"/>
</dbReference>
<evidence type="ECO:0000313" key="14">
    <source>
        <dbReference type="EMBL" id="QPI60282.1"/>
    </source>
</evidence>
<dbReference type="InterPro" id="IPR016039">
    <property type="entry name" value="Thiolase-like"/>
</dbReference>
<evidence type="ECO:0000259" key="12">
    <source>
        <dbReference type="PROSITE" id="PS52004"/>
    </source>
</evidence>
<name>A0ABX6WFR0_STRMQ</name>
<dbReference type="Pfam" id="PF00109">
    <property type="entry name" value="ketoacyl-synt"/>
    <property type="match status" value="2"/>
</dbReference>
<feature type="domain" description="PKS/mFAS DH" evidence="13">
    <location>
        <begin position="971"/>
        <end position="1259"/>
    </location>
</feature>
<feature type="compositionally biased region" description="Pro residues" evidence="10">
    <location>
        <begin position="2300"/>
        <end position="2310"/>
    </location>
</feature>
<dbReference type="SMART" id="SM00829">
    <property type="entry name" value="PKS_ER"/>
    <property type="match status" value="1"/>
</dbReference>
<feature type="region of interest" description="Disordered" evidence="10">
    <location>
        <begin position="461"/>
        <end position="491"/>
    </location>
</feature>
<dbReference type="Pfam" id="PF13602">
    <property type="entry name" value="ADH_zinc_N_2"/>
    <property type="match status" value="1"/>
</dbReference>
<dbReference type="InterPro" id="IPR015083">
    <property type="entry name" value="NorB/c/GfsB-D-like_docking"/>
</dbReference>
<dbReference type="Proteomes" id="UP000663421">
    <property type="component" value="Chromosome"/>
</dbReference>
<dbReference type="CDD" id="cd05195">
    <property type="entry name" value="enoyl_red"/>
    <property type="match status" value="1"/>
</dbReference>
<feature type="region of interest" description="C-terminal hotdog fold" evidence="9">
    <location>
        <begin position="2922"/>
        <end position="3088"/>
    </location>
</feature>
<feature type="active site" description="Proton acceptor; for dehydratase activity" evidence="9">
    <location>
        <position position="1002"/>
    </location>
</feature>
<dbReference type="Gene3D" id="3.10.129.110">
    <property type="entry name" value="Polyketide synthase dehydratase"/>
    <property type="match status" value="2"/>
</dbReference>
<dbReference type="InterPro" id="IPR009081">
    <property type="entry name" value="PP-bd_ACP"/>
</dbReference>
<feature type="region of interest" description="N-terminal hotdog fold" evidence="9">
    <location>
        <begin position="971"/>
        <end position="1100"/>
    </location>
</feature>
<dbReference type="PROSITE" id="PS00606">
    <property type="entry name" value="KS3_1"/>
    <property type="match status" value="2"/>
</dbReference>
<dbReference type="Gene3D" id="3.40.50.720">
    <property type="entry name" value="NAD(P)-binding Rossmann-like Domain"/>
    <property type="match status" value="2"/>
</dbReference>
<keyword evidence="4" id="KW-0597">Phosphoprotein</keyword>
<keyword evidence="15" id="KW-1185">Reference proteome</keyword>
<dbReference type="SMART" id="SM00826">
    <property type="entry name" value="PKS_DH"/>
    <property type="match status" value="2"/>
</dbReference>
<dbReference type="InterPro" id="IPR036736">
    <property type="entry name" value="ACP-like_sf"/>
</dbReference>
<dbReference type="Gene3D" id="3.90.180.10">
    <property type="entry name" value="Medium-chain alcohol dehydrogenases, catalytic domain"/>
    <property type="match status" value="1"/>
</dbReference>
<feature type="region of interest" description="Disordered" evidence="10">
    <location>
        <begin position="2995"/>
        <end position="3018"/>
    </location>
</feature>
<dbReference type="Gene3D" id="1.10.1200.10">
    <property type="entry name" value="ACP-like"/>
    <property type="match status" value="2"/>
</dbReference>
<keyword evidence="5" id="KW-0808">Transferase</keyword>
<dbReference type="InterPro" id="IPR006162">
    <property type="entry name" value="Ppantetheine_attach_site"/>
</dbReference>
<dbReference type="InterPro" id="IPR057326">
    <property type="entry name" value="KR_dom"/>
</dbReference>
<dbReference type="SMART" id="SM01294">
    <property type="entry name" value="PKS_PP_betabranch"/>
    <property type="match status" value="2"/>
</dbReference>
<feature type="active site" description="Proton acceptor; for dehydratase activity" evidence="9">
    <location>
        <position position="2814"/>
    </location>
</feature>
<dbReference type="SUPFAM" id="SSF52151">
    <property type="entry name" value="FabD/lysophospholipase-like"/>
    <property type="match status" value="2"/>
</dbReference>
<evidence type="ECO:0000313" key="15">
    <source>
        <dbReference type="Proteomes" id="UP000663421"/>
    </source>
</evidence>